<dbReference type="PANTHER" id="PTHR11731">
    <property type="entry name" value="PROTEASE FAMILY S9B,C DIPEPTIDYL-PEPTIDASE IV-RELATED"/>
    <property type="match status" value="1"/>
</dbReference>
<dbReference type="InterPro" id="IPR002469">
    <property type="entry name" value="Peptidase_S9B_N"/>
</dbReference>
<keyword evidence="10 14" id="KW-0472">Membrane</keyword>
<dbReference type="FunFam" id="3.40.50.1820:FF:000003">
    <property type="entry name" value="Dipeptidyl peptidase 4"/>
    <property type="match status" value="1"/>
</dbReference>
<comment type="similarity">
    <text evidence="2">Belongs to the peptidase S9B family. DPPIV subfamily.</text>
</comment>
<dbReference type="InterPro" id="IPR050278">
    <property type="entry name" value="Serine_Prot_S9B/DPPIV"/>
</dbReference>
<evidence type="ECO:0000313" key="18">
    <source>
        <dbReference type="Proteomes" id="UP000479000"/>
    </source>
</evidence>
<evidence type="ECO:0000259" key="16">
    <source>
        <dbReference type="Pfam" id="PF00930"/>
    </source>
</evidence>
<dbReference type="InterPro" id="IPR001375">
    <property type="entry name" value="Peptidase_S9_cat"/>
</dbReference>
<keyword evidence="7" id="KW-0720">Serine protease</keyword>
<evidence type="ECO:0000256" key="1">
    <source>
        <dbReference type="ARBA" id="ARBA00004606"/>
    </source>
</evidence>
<feature type="transmembrane region" description="Helical" evidence="14">
    <location>
        <begin position="27"/>
        <end position="48"/>
    </location>
</feature>
<evidence type="ECO:0000256" key="5">
    <source>
        <dbReference type="ARBA" id="ARBA00022692"/>
    </source>
</evidence>
<organism evidence="17 18">
    <name type="scientific">Nesidiocoris tenuis</name>
    <dbReference type="NCBI Taxonomy" id="355587"/>
    <lineage>
        <taxon>Eukaryota</taxon>
        <taxon>Metazoa</taxon>
        <taxon>Ecdysozoa</taxon>
        <taxon>Arthropoda</taxon>
        <taxon>Hexapoda</taxon>
        <taxon>Insecta</taxon>
        <taxon>Pterygota</taxon>
        <taxon>Neoptera</taxon>
        <taxon>Paraneoptera</taxon>
        <taxon>Hemiptera</taxon>
        <taxon>Heteroptera</taxon>
        <taxon>Panheteroptera</taxon>
        <taxon>Cimicomorpha</taxon>
        <taxon>Miridae</taxon>
        <taxon>Dicyphina</taxon>
        <taxon>Nesidiocoris</taxon>
    </lineage>
</organism>
<evidence type="ECO:0000256" key="10">
    <source>
        <dbReference type="ARBA" id="ARBA00023136"/>
    </source>
</evidence>
<dbReference type="GO" id="GO:0008236">
    <property type="term" value="F:serine-type peptidase activity"/>
    <property type="evidence" value="ECO:0007669"/>
    <property type="project" value="UniProtKB-KW"/>
</dbReference>
<evidence type="ECO:0000256" key="11">
    <source>
        <dbReference type="ARBA" id="ARBA00023180"/>
    </source>
</evidence>
<dbReference type="GO" id="GO:0006508">
    <property type="term" value="P:proteolysis"/>
    <property type="evidence" value="ECO:0007669"/>
    <property type="project" value="UniProtKB-KW"/>
</dbReference>
<accession>A0A6H5HEI2</accession>
<dbReference type="OrthoDB" id="16520at2759"/>
<dbReference type="GO" id="GO:0012505">
    <property type="term" value="C:endomembrane system"/>
    <property type="evidence" value="ECO:0007669"/>
    <property type="project" value="UniProtKB-SubCell"/>
</dbReference>
<evidence type="ECO:0000256" key="2">
    <source>
        <dbReference type="ARBA" id="ARBA00010036"/>
    </source>
</evidence>
<evidence type="ECO:0000256" key="6">
    <source>
        <dbReference type="ARBA" id="ARBA00022801"/>
    </source>
</evidence>
<evidence type="ECO:0000256" key="13">
    <source>
        <dbReference type="ARBA" id="ARBA00072929"/>
    </source>
</evidence>
<dbReference type="Pfam" id="PF00930">
    <property type="entry name" value="DPPIV_N"/>
    <property type="match status" value="1"/>
</dbReference>
<dbReference type="Gene3D" id="3.40.50.1820">
    <property type="entry name" value="alpha/beta hydrolase"/>
    <property type="match status" value="1"/>
</dbReference>
<dbReference type="PANTHER" id="PTHR11731:SF200">
    <property type="entry name" value="DIPEPTIDYL PEPTIDASE 10, ISOFORM B"/>
    <property type="match status" value="1"/>
</dbReference>
<name>A0A6H5HEI2_9HEMI</name>
<evidence type="ECO:0000313" key="17">
    <source>
        <dbReference type="EMBL" id="CAB0014780.1"/>
    </source>
</evidence>
<protein>
    <recommendedName>
        <fullName evidence="13">Venom dipeptidyl peptidase 4</fullName>
    </recommendedName>
</protein>
<evidence type="ECO:0000256" key="9">
    <source>
        <dbReference type="ARBA" id="ARBA00022989"/>
    </source>
</evidence>
<dbReference type="GO" id="GO:0005886">
    <property type="term" value="C:plasma membrane"/>
    <property type="evidence" value="ECO:0007669"/>
    <property type="project" value="TreeGrafter"/>
</dbReference>
<dbReference type="EMBL" id="CADCXU010028211">
    <property type="protein sequence ID" value="CAB0014780.1"/>
    <property type="molecule type" value="Genomic_DNA"/>
</dbReference>
<gene>
    <name evidence="17" type="ORF">NTEN_LOCUS19188</name>
</gene>
<dbReference type="Pfam" id="PF00326">
    <property type="entry name" value="Peptidase_S9"/>
    <property type="match status" value="1"/>
</dbReference>
<keyword evidence="8" id="KW-0735">Signal-anchor</keyword>
<dbReference type="Gene3D" id="2.140.10.30">
    <property type="entry name" value="Dipeptidylpeptidase IV, N-terminal domain"/>
    <property type="match status" value="1"/>
</dbReference>
<dbReference type="Proteomes" id="UP000479000">
    <property type="component" value="Unassembled WGS sequence"/>
</dbReference>
<dbReference type="SUPFAM" id="SSF53474">
    <property type="entry name" value="alpha/beta-Hydrolases"/>
    <property type="match status" value="1"/>
</dbReference>
<reference evidence="17 18" key="1">
    <citation type="submission" date="2020-02" db="EMBL/GenBank/DDBJ databases">
        <authorList>
            <person name="Ferguson B K."/>
        </authorList>
    </citation>
    <scope>NUCLEOTIDE SEQUENCE [LARGE SCALE GENOMIC DNA]</scope>
</reference>
<feature type="domain" description="Dipeptidylpeptidase IV N-terminal" evidence="16">
    <location>
        <begin position="108"/>
        <end position="417"/>
    </location>
</feature>
<dbReference type="AlphaFoldDB" id="A0A6H5HEI2"/>
<dbReference type="SUPFAM" id="SSF82171">
    <property type="entry name" value="DPP6 N-terminal domain-like"/>
    <property type="match status" value="1"/>
</dbReference>
<feature type="domain" description="Peptidase S9 prolyl oligopeptidase catalytic" evidence="15">
    <location>
        <begin position="429"/>
        <end position="635"/>
    </location>
</feature>
<dbReference type="GO" id="GO:0008239">
    <property type="term" value="F:dipeptidyl-peptidase activity"/>
    <property type="evidence" value="ECO:0007669"/>
    <property type="project" value="TreeGrafter"/>
</dbReference>
<feature type="transmembrane region" description="Helical" evidence="14">
    <location>
        <begin position="692"/>
        <end position="711"/>
    </location>
</feature>
<keyword evidence="6" id="KW-0378">Hydrolase</keyword>
<evidence type="ECO:0000256" key="14">
    <source>
        <dbReference type="SAM" id="Phobius"/>
    </source>
</evidence>
<keyword evidence="18" id="KW-1185">Reference proteome</keyword>
<keyword evidence="5 14" id="KW-0812">Transmembrane</keyword>
<keyword evidence="9 14" id="KW-1133">Transmembrane helix</keyword>
<feature type="transmembrane region" description="Helical" evidence="14">
    <location>
        <begin position="723"/>
        <end position="746"/>
    </location>
</feature>
<keyword evidence="3" id="KW-0031">Aminopeptidase</keyword>
<evidence type="ECO:0000256" key="4">
    <source>
        <dbReference type="ARBA" id="ARBA00022670"/>
    </source>
</evidence>
<evidence type="ECO:0000256" key="8">
    <source>
        <dbReference type="ARBA" id="ARBA00022968"/>
    </source>
</evidence>
<sequence length="766" mass="86555">MFVFGFFDDTDCPLVSSNENQRNWRGILIAVLVIASVLALIVTSVVLLTPPDQGPKIKPGRLKLSQILSHQLTPYLFNGSWISGDELMYRDEYNNIAVMEAINQTVRIVMNNQTYLFRHSFLAQYTVFDVQNGQTFSVTVTDRDNDRPFLVHAQWSRRGHGLFIILDYDIYYRPHPRLGQVYRITNTAIPGLIHNGVPDWLYEEEILNDNKAIWNSKDGHILLYASFNDTLVQEFQFPWYGVSQDTAQLYPQIRSLRYPKPGTTNPHVTLFVADLADLKDIKTRQLKPPIAFQQAQTTDYYFNGASWVSATEVAVIWMNRAQNISMVTICKSPMWYCQETQRITGEGAGWVEAPPPPIFSDDGNTYLTLAPVQDGTAGYFRHIVSVNIPKKRFMPITHGTYEVYKISAWDIPNNKVYGGPGSQLVVDKWKIDWATYLASTQDIIIGYIDGRGTSGKGYSLTHQVYMKLGTVEASDQLEVTEYLRDNLHYIDQRRVGVWGWSYGGFVAALLLSHPGQDVFQCGAAVAPITSWRLYDSAYTERYMGLPNVTDNYKGYEETELSKRVDGLKDKSLYLVHGTADDNVHLHQGLHFARALSNAGVVYRQQIYPDENHSLSGVKHHLYRSMGNFFSNCFKKQVPQESKAGLRNGGSEWDMFSKKLKRFECLGLAEWRTFPDDGTAQRARRLAESAQPGGSMATTVGIGVLFLSLNLMRDCKLHLIEYRYSALVINHITLSGSFLITALNLLISAFDPTVGRLAPANTDLLSA</sequence>
<dbReference type="InterPro" id="IPR029058">
    <property type="entry name" value="AB_hydrolase_fold"/>
</dbReference>
<evidence type="ECO:0000256" key="3">
    <source>
        <dbReference type="ARBA" id="ARBA00022438"/>
    </source>
</evidence>
<keyword evidence="11" id="KW-0325">Glycoprotein</keyword>
<evidence type="ECO:0000259" key="15">
    <source>
        <dbReference type="Pfam" id="PF00326"/>
    </source>
</evidence>
<evidence type="ECO:0000256" key="7">
    <source>
        <dbReference type="ARBA" id="ARBA00022825"/>
    </source>
</evidence>
<dbReference type="GO" id="GO:0004177">
    <property type="term" value="F:aminopeptidase activity"/>
    <property type="evidence" value="ECO:0007669"/>
    <property type="project" value="UniProtKB-KW"/>
</dbReference>
<evidence type="ECO:0000256" key="12">
    <source>
        <dbReference type="ARBA" id="ARBA00037847"/>
    </source>
</evidence>
<proteinExistence type="inferred from homology"/>
<comment type="subcellular location">
    <subcellularLocation>
        <location evidence="12">Endomembrane system</location>
        <topology evidence="12">Single-pass membrane protein</topology>
    </subcellularLocation>
    <subcellularLocation>
        <location evidence="1">Membrane</location>
        <topology evidence="1">Single-pass type II membrane protein</topology>
    </subcellularLocation>
</comment>
<keyword evidence="4" id="KW-0645">Protease</keyword>